<evidence type="ECO:0000313" key="2">
    <source>
        <dbReference type="Proteomes" id="UP000278807"/>
    </source>
</evidence>
<sequence>MGLFRDNYSRTVKEFMALRLVGLLKNLPCVPGVMSLNVNQMT</sequence>
<dbReference type="Proteomes" id="UP000278807">
    <property type="component" value="Unassembled WGS sequence"/>
</dbReference>
<dbReference type="AlphaFoldDB" id="A0A3P7SW20"/>
<accession>A0A3P7SW20</accession>
<reference evidence="1 2" key="1">
    <citation type="submission" date="2018-11" db="EMBL/GenBank/DDBJ databases">
        <authorList>
            <consortium name="Pathogen Informatics"/>
        </authorList>
    </citation>
    <scope>NUCLEOTIDE SEQUENCE [LARGE SCALE GENOMIC DNA]</scope>
</reference>
<name>A0A3P7SW20_RODNA</name>
<evidence type="ECO:0000313" key="1">
    <source>
        <dbReference type="EMBL" id="VDO01267.1"/>
    </source>
</evidence>
<protein>
    <submittedName>
        <fullName evidence="1">Uncharacterized protein</fullName>
    </submittedName>
</protein>
<dbReference type="EMBL" id="UZAE01004576">
    <property type="protein sequence ID" value="VDO01267.1"/>
    <property type="molecule type" value="Genomic_DNA"/>
</dbReference>
<keyword evidence="2" id="KW-1185">Reference proteome</keyword>
<organism evidence="1 2">
    <name type="scientific">Rodentolepis nana</name>
    <name type="common">Dwarf tapeworm</name>
    <name type="synonym">Hymenolepis nana</name>
    <dbReference type="NCBI Taxonomy" id="102285"/>
    <lineage>
        <taxon>Eukaryota</taxon>
        <taxon>Metazoa</taxon>
        <taxon>Spiralia</taxon>
        <taxon>Lophotrochozoa</taxon>
        <taxon>Platyhelminthes</taxon>
        <taxon>Cestoda</taxon>
        <taxon>Eucestoda</taxon>
        <taxon>Cyclophyllidea</taxon>
        <taxon>Hymenolepididae</taxon>
        <taxon>Rodentolepis</taxon>
    </lineage>
</organism>
<gene>
    <name evidence="1" type="ORF">HNAJ_LOCUS5407</name>
</gene>
<proteinExistence type="predicted"/>